<name>A0A9Q0FF03_9ROSI</name>
<evidence type="ECO:0000313" key="2">
    <source>
        <dbReference type="EMBL" id="KAJ4829584.1"/>
    </source>
</evidence>
<dbReference type="AlphaFoldDB" id="A0A9Q0FF03"/>
<sequence length="59" mass="7158">MLIVTLPMNLMLILLKARFLKPNFMSDVRFQVQSSFRFRFSAWCYHYYMSQGSQIWLAM</sequence>
<dbReference type="Proteomes" id="UP001141552">
    <property type="component" value="Unassembled WGS sequence"/>
</dbReference>
<feature type="signal peptide" evidence="1">
    <location>
        <begin position="1"/>
        <end position="17"/>
    </location>
</feature>
<dbReference type="EMBL" id="JAKUCV010005858">
    <property type="protein sequence ID" value="KAJ4829584.1"/>
    <property type="molecule type" value="Genomic_DNA"/>
</dbReference>
<evidence type="ECO:0000256" key="1">
    <source>
        <dbReference type="SAM" id="SignalP"/>
    </source>
</evidence>
<feature type="chain" id="PRO_5040359861" evidence="1">
    <location>
        <begin position="18"/>
        <end position="59"/>
    </location>
</feature>
<proteinExistence type="predicted"/>
<reference evidence="2" key="1">
    <citation type="submission" date="2022-02" db="EMBL/GenBank/DDBJ databases">
        <authorList>
            <person name="Henning P.M."/>
            <person name="McCubbin A.G."/>
            <person name="Shore J.S."/>
        </authorList>
    </citation>
    <scope>NUCLEOTIDE SEQUENCE</scope>
    <source>
        <strain evidence="2">F60SS</strain>
        <tissue evidence="2">Leaves</tissue>
    </source>
</reference>
<reference evidence="2" key="2">
    <citation type="journal article" date="2023" name="Plants (Basel)">
        <title>Annotation of the Turnera subulata (Passifloraceae) Draft Genome Reveals the S-Locus Evolved after the Divergence of Turneroideae from Passifloroideae in a Stepwise Manner.</title>
        <authorList>
            <person name="Henning P.M."/>
            <person name="Roalson E.H."/>
            <person name="Mir W."/>
            <person name="McCubbin A.G."/>
            <person name="Shore J.S."/>
        </authorList>
    </citation>
    <scope>NUCLEOTIDE SEQUENCE</scope>
    <source>
        <strain evidence="2">F60SS</strain>
    </source>
</reference>
<protein>
    <submittedName>
        <fullName evidence="2">Uncharacterized protein</fullName>
    </submittedName>
</protein>
<keyword evidence="1" id="KW-0732">Signal</keyword>
<comment type="caution">
    <text evidence="2">The sequence shown here is derived from an EMBL/GenBank/DDBJ whole genome shotgun (WGS) entry which is preliminary data.</text>
</comment>
<accession>A0A9Q0FF03</accession>
<keyword evidence="3" id="KW-1185">Reference proteome</keyword>
<evidence type="ECO:0000313" key="3">
    <source>
        <dbReference type="Proteomes" id="UP001141552"/>
    </source>
</evidence>
<organism evidence="2 3">
    <name type="scientific">Turnera subulata</name>
    <dbReference type="NCBI Taxonomy" id="218843"/>
    <lineage>
        <taxon>Eukaryota</taxon>
        <taxon>Viridiplantae</taxon>
        <taxon>Streptophyta</taxon>
        <taxon>Embryophyta</taxon>
        <taxon>Tracheophyta</taxon>
        <taxon>Spermatophyta</taxon>
        <taxon>Magnoliopsida</taxon>
        <taxon>eudicotyledons</taxon>
        <taxon>Gunneridae</taxon>
        <taxon>Pentapetalae</taxon>
        <taxon>rosids</taxon>
        <taxon>fabids</taxon>
        <taxon>Malpighiales</taxon>
        <taxon>Passifloraceae</taxon>
        <taxon>Turnera</taxon>
    </lineage>
</organism>
<gene>
    <name evidence="2" type="ORF">Tsubulata_050358</name>
</gene>